<dbReference type="GeneID" id="58228375"/>
<dbReference type="PATRIC" id="fig|151081.8.peg.2693"/>
<dbReference type="PANTHER" id="PTHR30411:SF0">
    <property type="entry name" value="CYS-TRNA(PRO)_CYS-TRNA(CYS) DEACYLASE YBAK"/>
    <property type="match status" value="1"/>
</dbReference>
<dbReference type="eggNOG" id="COG2606">
    <property type="taxonomic scope" value="Bacteria"/>
</dbReference>
<dbReference type="PIRSF" id="PIRSF006181">
    <property type="entry name" value="EbsC_YbaK"/>
    <property type="match status" value="1"/>
</dbReference>
<dbReference type="InterPro" id="IPR004369">
    <property type="entry name" value="Prolyl-tRNA_editing_YbaK/EbsC"/>
</dbReference>
<evidence type="ECO:0000313" key="8">
    <source>
        <dbReference type="Proteomes" id="UP000033664"/>
    </source>
</evidence>
<keyword evidence="2 4" id="KW-0648">Protein biosynthesis</keyword>
<evidence type="ECO:0000313" key="9">
    <source>
        <dbReference type="Proteomes" id="UP000305874"/>
    </source>
</evidence>
<accession>A0A0F4PJ56</accession>
<gene>
    <name evidence="7" type="ORF">CWC05_11640</name>
    <name evidence="6" type="ORF">TW72_07725</name>
</gene>
<organism evidence="6 8">
    <name type="scientific">Pseudoalteromonas ruthenica</name>
    <dbReference type="NCBI Taxonomy" id="151081"/>
    <lineage>
        <taxon>Bacteria</taxon>
        <taxon>Pseudomonadati</taxon>
        <taxon>Pseudomonadota</taxon>
        <taxon>Gammaproteobacteria</taxon>
        <taxon>Alteromonadales</taxon>
        <taxon>Pseudoalteromonadaceae</taxon>
        <taxon>Pseudoalteromonas</taxon>
    </lineage>
</organism>
<dbReference type="Pfam" id="PF04073">
    <property type="entry name" value="tRNA_edit"/>
    <property type="match status" value="1"/>
</dbReference>
<keyword evidence="3 4" id="KW-0456">Lyase</keyword>
<sequence length="153" mass="16639">MTPAVTLLEKHKHAYELLSFSHDPQADNYGQEVVAKLSLDCESVFKTLVLKTANNDYVVAITTVNRTVDTKALAKLVGCKKVAMASASEVERITGYVLGGVSPFAQKKRLPTFVYQSAQHQSRIYVSAGKRGVELAIAPDVLAQLLPVKFGAF</sequence>
<reference evidence="6 8" key="1">
    <citation type="journal article" date="2015" name="BMC Genomics">
        <title>Genome mining reveals unlocked bioactive potential of marine Gram-negative bacteria.</title>
        <authorList>
            <person name="Machado H."/>
            <person name="Sonnenschein E.C."/>
            <person name="Melchiorsen J."/>
            <person name="Gram L."/>
        </authorList>
    </citation>
    <scope>NUCLEOTIDE SEQUENCE [LARGE SCALE GENOMIC DNA]</scope>
    <source>
        <strain evidence="6 8">S3137</strain>
    </source>
</reference>
<dbReference type="Gene3D" id="3.90.960.10">
    <property type="entry name" value="YbaK/aminoacyl-tRNA synthetase-associated domain"/>
    <property type="match status" value="1"/>
</dbReference>
<evidence type="ECO:0000259" key="5">
    <source>
        <dbReference type="Pfam" id="PF04073"/>
    </source>
</evidence>
<dbReference type="PANTHER" id="PTHR30411">
    <property type="entry name" value="CYTOPLASMIC PROTEIN"/>
    <property type="match status" value="1"/>
</dbReference>
<dbReference type="NCBIfam" id="TIGR00011">
    <property type="entry name" value="YbaK_EbsC"/>
    <property type="match status" value="1"/>
</dbReference>
<evidence type="ECO:0000256" key="1">
    <source>
        <dbReference type="ARBA" id="ARBA00009798"/>
    </source>
</evidence>
<dbReference type="Proteomes" id="UP000033664">
    <property type="component" value="Unassembled WGS sequence"/>
</dbReference>
<dbReference type="GO" id="GO:0002161">
    <property type="term" value="F:aminoacyl-tRNA deacylase activity"/>
    <property type="evidence" value="ECO:0007669"/>
    <property type="project" value="InterPro"/>
</dbReference>
<reference evidence="7 9" key="2">
    <citation type="submission" date="2017-12" db="EMBL/GenBank/DDBJ databases">
        <authorList>
            <person name="Paulsen S."/>
            <person name="Gram L.K."/>
        </authorList>
    </citation>
    <scope>NUCLEOTIDE SEQUENCE [LARGE SCALE GENOMIC DNA]</scope>
    <source>
        <strain evidence="7 9">S2897</strain>
    </source>
</reference>
<proteinExistence type="inferred from homology"/>
<evidence type="ECO:0000256" key="3">
    <source>
        <dbReference type="ARBA" id="ARBA00023239"/>
    </source>
</evidence>
<evidence type="ECO:0000313" key="6">
    <source>
        <dbReference type="EMBL" id="KJZ00557.1"/>
    </source>
</evidence>
<dbReference type="InterPro" id="IPR036754">
    <property type="entry name" value="YbaK/aa-tRNA-synt-asso_dom_sf"/>
</dbReference>
<comment type="caution">
    <text evidence="6">The sequence shown here is derived from an EMBL/GenBank/DDBJ whole genome shotgun (WGS) entry which is preliminary data.</text>
</comment>
<dbReference type="EC" id="4.2.-.-" evidence="4"/>
<dbReference type="SUPFAM" id="SSF55826">
    <property type="entry name" value="YbaK/ProRS associated domain"/>
    <property type="match status" value="1"/>
</dbReference>
<reference evidence="7" key="4">
    <citation type="submission" date="2019-09" db="EMBL/GenBank/DDBJ databases">
        <title>Co-occurence of chitin degradation, pigmentation and bioactivity in marine Pseudoalteromonas.</title>
        <authorList>
            <person name="Sonnenschein E.C."/>
            <person name="Bech P.K."/>
        </authorList>
    </citation>
    <scope>NUCLEOTIDE SEQUENCE</scope>
    <source>
        <strain evidence="7">S2897</strain>
    </source>
</reference>
<evidence type="ECO:0000313" key="7">
    <source>
        <dbReference type="EMBL" id="TMP87107.1"/>
    </source>
</evidence>
<dbReference type="RefSeq" id="WP_045979909.1">
    <property type="nucleotide sequence ID" value="NZ_JXXY01000015.1"/>
</dbReference>
<dbReference type="GO" id="GO:0006412">
    <property type="term" value="P:translation"/>
    <property type="evidence" value="ECO:0007669"/>
    <property type="project" value="UniProtKB-KW"/>
</dbReference>
<name>A0A0F4PJ56_9GAMM</name>
<dbReference type="AlphaFoldDB" id="A0A0F4PJ56"/>
<dbReference type="InterPro" id="IPR007214">
    <property type="entry name" value="YbaK/aa-tRNA-synth-assoc-dom"/>
</dbReference>
<feature type="domain" description="YbaK/aminoacyl-tRNA synthetase-associated" evidence="5">
    <location>
        <begin position="24"/>
        <end position="144"/>
    </location>
</feature>
<keyword evidence="8" id="KW-1185">Reference proteome</keyword>
<dbReference type="GO" id="GO:0016829">
    <property type="term" value="F:lyase activity"/>
    <property type="evidence" value="ECO:0007669"/>
    <property type="project" value="UniProtKB-KW"/>
</dbReference>
<dbReference type="STRING" id="151081.TW72_07725"/>
<dbReference type="EMBL" id="PNCG01000010">
    <property type="protein sequence ID" value="TMP87107.1"/>
    <property type="molecule type" value="Genomic_DNA"/>
</dbReference>
<evidence type="ECO:0000256" key="2">
    <source>
        <dbReference type="ARBA" id="ARBA00022917"/>
    </source>
</evidence>
<dbReference type="EMBL" id="JXXZ01000006">
    <property type="protein sequence ID" value="KJZ00557.1"/>
    <property type="molecule type" value="Genomic_DNA"/>
</dbReference>
<protein>
    <recommendedName>
        <fullName evidence="4">Cys-tRNA(Pro)/Cys-tRNA(Cys) deacylase</fullName>
        <ecNumber evidence="4">4.2.-.-</ecNumber>
    </recommendedName>
</protein>
<comment type="similarity">
    <text evidence="1 4">Belongs to the prolyl-tRNA editing family. YbaK/EbsC subfamily.</text>
</comment>
<dbReference type="CDD" id="cd00002">
    <property type="entry name" value="YbaK_deacylase"/>
    <property type="match status" value="1"/>
</dbReference>
<dbReference type="OrthoDB" id="9809296at2"/>
<dbReference type="Proteomes" id="UP000305874">
    <property type="component" value="Unassembled WGS sequence"/>
</dbReference>
<evidence type="ECO:0000256" key="4">
    <source>
        <dbReference type="PIRNR" id="PIRNR006181"/>
    </source>
</evidence>
<reference evidence="9" key="3">
    <citation type="submission" date="2019-06" db="EMBL/GenBank/DDBJ databases">
        <title>Co-occurence of chitin degradation, pigmentation and bioactivity in marine Pseudoalteromonas.</title>
        <authorList>
            <person name="Sonnenschein E.C."/>
            <person name="Bech P.K."/>
        </authorList>
    </citation>
    <scope>NUCLEOTIDE SEQUENCE [LARGE SCALE GENOMIC DNA]</scope>
    <source>
        <strain evidence="9">S2897</strain>
    </source>
</reference>